<evidence type="ECO:0000256" key="2">
    <source>
        <dbReference type="PROSITE-ProRule" id="PRU00169"/>
    </source>
</evidence>
<proteinExistence type="predicted"/>
<keyword evidence="5" id="KW-1185">Reference proteome</keyword>
<dbReference type="PANTHER" id="PTHR44591:SF3">
    <property type="entry name" value="RESPONSE REGULATORY DOMAIN-CONTAINING PROTEIN"/>
    <property type="match status" value="1"/>
</dbReference>
<name>A0A7S9HDR2_9ALTE</name>
<dbReference type="InterPro" id="IPR011006">
    <property type="entry name" value="CheY-like_superfamily"/>
</dbReference>
<feature type="modified residue" description="4-aspartylphosphate" evidence="2">
    <location>
        <position position="58"/>
    </location>
</feature>
<dbReference type="CDD" id="cd00156">
    <property type="entry name" value="REC"/>
    <property type="match status" value="1"/>
</dbReference>
<evidence type="ECO:0000256" key="1">
    <source>
        <dbReference type="ARBA" id="ARBA00022553"/>
    </source>
</evidence>
<dbReference type="InterPro" id="IPR001789">
    <property type="entry name" value="Sig_transdc_resp-reg_receiver"/>
</dbReference>
<evidence type="ECO:0000313" key="4">
    <source>
        <dbReference type="EMBL" id="QPG06202.1"/>
    </source>
</evidence>
<dbReference type="PANTHER" id="PTHR44591">
    <property type="entry name" value="STRESS RESPONSE REGULATOR PROTEIN 1"/>
    <property type="match status" value="1"/>
</dbReference>
<dbReference type="AlphaFoldDB" id="A0A7S9HDR2"/>
<dbReference type="InterPro" id="IPR050595">
    <property type="entry name" value="Bact_response_regulator"/>
</dbReference>
<sequence>MGSCSIVVVDDDAITQELIAVTLEDRLGAQVHSFTQSKVARDFLMRQDDTSLSLIISDQMMPDYDGISLLKMCRKQGMQLPFLLLTADATRETVLEARRSGATQFVAKPFKVDDLIAKVNEILAG</sequence>
<dbReference type="Proteomes" id="UP000595095">
    <property type="component" value="Chromosome"/>
</dbReference>
<feature type="domain" description="Response regulatory" evidence="3">
    <location>
        <begin position="5"/>
        <end position="123"/>
    </location>
</feature>
<dbReference type="PROSITE" id="PS50110">
    <property type="entry name" value="RESPONSE_REGULATORY"/>
    <property type="match status" value="1"/>
</dbReference>
<evidence type="ECO:0000259" key="3">
    <source>
        <dbReference type="PROSITE" id="PS50110"/>
    </source>
</evidence>
<dbReference type="RefSeq" id="WP_195811279.1">
    <property type="nucleotide sequence ID" value="NZ_CP064795.1"/>
</dbReference>
<dbReference type="KEGG" id="smaa:IT774_03035"/>
<dbReference type="GO" id="GO:0000160">
    <property type="term" value="P:phosphorelay signal transduction system"/>
    <property type="evidence" value="ECO:0007669"/>
    <property type="project" value="InterPro"/>
</dbReference>
<dbReference type="Pfam" id="PF00072">
    <property type="entry name" value="Response_reg"/>
    <property type="match status" value="1"/>
</dbReference>
<reference evidence="4 5" key="1">
    <citation type="submission" date="2020-11" db="EMBL/GenBank/DDBJ databases">
        <title>Complete genome sequence for Salinimonas sp. strain G2-b.</title>
        <authorList>
            <person name="Park S.-J."/>
        </authorList>
    </citation>
    <scope>NUCLEOTIDE SEQUENCE [LARGE SCALE GENOMIC DNA]</scope>
    <source>
        <strain evidence="4 5">G2-b</strain>
    </source>
</reference>
<organism evidence="4 5">
    <name type="scientific">Salinimonas marina</name>
    <dbReference type="NCBI Taxonomy" id="2785918"/>
    <lineage>
        <taxon>Bacteria</taxon>
        <taxon>Pseudomonadati</taxon>
        <taxon>Pseudomonadota</taxon>
        <taxon>Gammaproteobacteria</taxon>
        <taxon>Alteromonadales</taxon>
        <taxon>Alteromonadaceae</taxon>
        <taxon>Alteromonas/Salinimonas group</taxon>
        <taxon>Salinimonas</taxon>
    </lineage>
</organism>
<gene>
    <name evidence="4" type="ORF">IT774_03035</name>
</gene>
<accession>A0A7S9HDR2</accession>
<dbReference type="SMART" id="SM00448">
    <property type="entry name" value="REC"/>
    <property type="match status" value="1"/>
</dbReference>
<dbReference type="Gene3D" id="3.40.50.2300">
    <property type="match status" value="1"/>
</dbReference>
<dbReference type="SUPFAM" id="SSF52172">
    <property type="entry name" value="CheY-like"/>
    <property type="match status" value="1"/>
</dbReference>
<keyword evidence="1 2" id="KW-0597">Phosphoprotein</keyword>
<protein>
    <submittedName>
        <fullName evidence="4">Response regulator</fullName>
    </submittedName>
</protein>
<evidence type="ECO:0000313" key="5">
    <source>
        <dbReference type="Proteomes" id="UP000595095"/>
    </source>
</evidence>
<dbReference type="EMBL" id="CP064795">
    <property type="protein sequence ID" value="QPG06202.1"/>
    <property type="molecule type" value="Genomic_DNA"/>
</dbReference>